<keyword evidence="14" id="KW-1185">Reference proteome</keyword>
<dbReference type="Proteomes" id="UP000006671">
    <property type="component" value="Unassembled WGS sequence"/>
</dbReference>
<comment type="similarity">
    <text evidence="1">Belongs to the protein kinase superfamily. CMGC Ser/Thr protein kinase family. CDC2/CDKX subfamily.</text>
</comment>
<keyword evidence="4" id="KW-0808">Transferase</keyword>
<dbReference type="Gene3D" id="3.30.200.20">
    <property type="entry name" value="Phosphorylase Kinase, domain 1"/>
    <property type="match status" value="1"/>
</dbReference>
<dbReference type="GeneID" id="8863830"/>
<dbReference type="FunFam" id="1.10.510.10:FF:000624">
    <property type="entry name" value="Mitogen-activated protein kinase"/>
    <property type="match status" value="1"/>
</dbReference>
<protein>
    <recommendedName>
        <fullName evidence="2">cyclin-dependent kinase</fullName>
        <ecNumber evidence="2">2.7.11.22</ecNumber>
    </recommendedName>
</protein>
<reference evidence="13 14" key="1">
    <citation type="journal article" date="2010" name="Cell">
        <title>The genome of Naegleria gruberi illuminates early eukaryotic versatility.</title>
        <authorList>
            <person name="Fritz-Laylin L.K."/>
            <person name="Prochnik S.E."/>
            <person name="Ginger M.L."/>
            <person name="Dacks J.B."/>
            <person name="Carpenter M.L."/>
            <person name="Field M.C."/>
            <person name="Kuo A."/>
            <person name="Paredez A."/>
            <person name="Chapman J."/>
            <person name="Pham J."/>
            <person name="Shu S."/>
            <person name="Neupane R."/>
            <person name="Cipriano M."/>
            <person name="Mancuso J."/>
            <person name="Tu H."/>
            <person name="Salamov A."/>
            <person name="Lindquist E."/>
            <person name="Shapiro H."/>
            <person name="Lucas S."/>
            <person name="Grigoriev I.V."/>
            <person name="Cande W.Z."/>
            <person name="Fulton C."/>
            <person name="Rokhsar D.S."/>
            <person name="Dawson S.C."/>
        </authorList>
    </citation>
    <scope>NUCLEOTIDE SEQUENCE [LARGE SCALE GENOMIC DNA]</scope>
    <source>
        <strain evidence="13 14">NEG-M</strain>
    </source>
</reference>
<dbReference type="SMART" id="SM00220">
    <property type="entry name" value="S_TKc"/>
    <property type="match status" value="1"/>
</dbReference>
<evidence type="ECO:0000256" key="1">
    <source>
        <dbReference type="ARBA" id="ARBA00006485"/>
    </source>
</evidence>
<evidence type="ECO:0000256" key="2">
    <source>
        <dbReference type="ARBA" id="ARBA00012425"/>
    </source>
</evidence>
<dbReference type="InParanoid" id="D2UYG8"/>
<dbReference type="Pfam" id="PF00069">
    <property type="entry name" value="Pkinase"/>
    <property type="match status" value="1"/>
</dbReference>
<dbReference type="OMA" id="KITFPYH"/>
<dbReference type="VEuPathDB" id="AmoebaDB:NAEGRDRAFT_29122"/>
<dbReference type="OrthoDB" id="1732493at2759"/>
<keyword evidence="6" id="KW-0418">Kinase</keyword>
<feature type="binding site" evidence="10">
    <location>
        <position position="39"/>
    </location>
    <ligand>
        <name>ATP</name>
        <dbReference type="ChEBI" id="CHEBI:30616"/>
    </ligand>
</feature>
<evidence type="ECO:0000313" key="13">
    <source>
        <dbReference type="EMBL" id="EFC50473.1"/>
    </source>
</evidence>
<evidence type="ECO:0000259" key="12">
    <source>
        <dbReference type="PROSITE" id="PS50011"/>
    </source>
</evidence>
<dbReference type="KEGG" id="ngr:NAEGRDRAFT_29122"/>
<evidence type="ECO:0000313" key="14">
    <source>
        <dbReference type="Proteomes" id="UP000006671"/>
    </source>
</evidence>
<keyword evidence="5 10" id="KW-0547">Nucleotide-binding</keyword>
<keyword evidence="7 10" id="KW-0067">ATP-binding</keyword>
<dbReference type="PROSITE" id="PS00107">
    <property type="entry name" value="PROTEIN_KINASE_ATP"/>
    <property type="match status" value="1"/>
</dbReference>
<dbReference type="GO" id="GO:0004693">
    <property type="term" value="F:cyclin-dependent protein serine/threonine kinase activity"/>
    <property type="evidence" value="ECO:0007669"/>
    <property type="project" value="UniProtKB-EC"/>
</dbReference>
<proteinExistence type="inferred from homology"/>
<dbReference type="InterPro" id="IPR017441">
    <property type="entry name" value="Protein_kinase_ATP_BS"/>
</dbReference>
<dbReference type="PANTHER" id="PTHR24056">
    <property type="entry name" value="CELL DIVISION PROTEIN KINASE"/>
    <property type="match status" value="1"/>
</dbReference>
<dbReference type="GO" id="GO:0005524">
    <property type="term" value="F:ATP binding"/>
    <property type="evidence" value="ECO:0007669"/>
    <property type="project" value="UniProtKB-UniRule"/>
</dbReference>
<dbReference type="RefSeq" id="XP_002683217.1">
    <property type="nucleotide sequence ID" value="XM_002683171.1"/>
</dbReference>
<dbReference type="InterPro" id="IPR008271">
    <property type="entry name" value="Ser/Thr_kinase_AS"/>
</dbReference>
<gene>
    <name evidence="13" type="ORF">NAEGRDRAFT_29122</name>
</gene>
<organism evidence="14">
    <name type="scientific">Naegleria gruberi</name>
    <name type="common">Amoeba</name>
    <dbReference type="NCBI Taxonomy" id="5762"/>
    <lineage>
        <taxon>Eukaryota</taxon>
        <taxon>Discoba</taxon>
        <taxon>Heterolobosea</taxon>
        <taxon>Tetramitia</taxon>
        <taxon>Eutetramitia</taxon>
        <taxon>Vahlkampfiidae</taxon>
        <taxon>Naegleria</taxon>
    </lineage>
</organism>
<evidence type="ECO:0000256" key="8">
    <source>
        <dbReference type="ARBA" id="ARBA00047811"/>
    </source>
</evidence>
<dbReference type="Gene3D" id="1.10.510.10">
    <property type="entry name" value="Transferase(Phosphotransferase) domain 1"/>
    <property type="match status" value="1"/>
</dbReference>
<accession>D2UYG8</accession>
<dbReference type="AlphaFoldDB" id="D2UYG8"/>
<evidence type="ECO:0000256" key="9">
    <source>
        <dbReference type="ARBA" id="ARBA00048367"/>
    </source>
</evidence>
<keyword evidence="3 11" id="KW-0723">Serine/threonine-protein kinase</keyword>
<dbReference type="EMBL" id="GG738845">
    <property type="protein sequence ID" value="EFC50473.1"/>
    <property type="molecule type" value="Genomic_DNA"/>
</dbReference>
<evidence type="ECO:0000256" key="11">
    <source>
        <dbReference type="RuleBase" id="RU000304"/>
    </source>
</evidence>
<evidence type="ECO:0000256" key="5">
    <source>
        <dbReference type="ARBA" id="ARBA00022741"/>
    </source>
</evidence>
<feature type="domain" description="Protein kinase" evidence="12">
    <location>
        <begin position="4"/>
        <end position="287"/>
    </location>
</feature>
<evidence type="ECO:0000256" key="6">
    <source>
        <dbReference type="ARBA" id="ARBA00022777"/>
    </source>
</evidence>
<dbReference type="SUPFAM" id="SSF56112">
    <property type="entry name" value="Protein kinase-like (PK-like)"/>
    <property type="match status" value="1"/>
</dbReference>
<evidence type="ECO:0000256" key="7">
    <source>
        <dbReference type="ARBA" id="ARBA00022840"/>
    </source>
</evidence>
<sequence>MENYTIIEKIGEGTFGQVLKAKRKADGRVVALKKIRIRKQEFEDFPKNVIREAKSLQHVCHNNVIKLYDVFVNGSSLVLSLEFMKTDLARIIKAQRTPFLESHIKCIMLMMLKGLHNCHTNSIMHRDIKPANLLFNHNGELKLGDFGLATLYLGKNESYSHQVATRWYRAPELLYGSRSYDCKVDIWAAGCVMAELYNLCPLFTGENDIDQLYKVLSLLGIPSENNWPGVSKLPDFGKITFSKIKVRTISELVPGAPDLALDLMSHLLRFDNDERYSAEEALRHPYFFSEPLPCDFSELKLPNKM</sequence>
<dbReference type="PROSITE" id="PS50011">
    <property type="entry name" value="PROTEIN_KINASE_DOM"/>
    <property type="match status" value="1"/>
</dbReference>
<dbReference type="InterPro" id="IPR011009">
    <property type="entry name" value="Kinase-like_dom_sf"/>
</dbReference>
<dbReference type="eggNOG" id="KOG0594">
    <property type="taxonomic scope" value="Eukaryota"/>
</dbReference>
<dbReference type="FunFam" id="3.30.200.20:FF:000579">
    <property type="entry name" value="cyclin-dependent kinase 20"/>
    <property type="match status" value="1"/>
</dbReference>
<dbReference type="InterPro" id="IPR000719">
    <property type="entry name" value="Prot_kinase_dom"/>
</dbReference>
<dbReference type="PROSITE" id="PS00108">
    <property type="entry name" value="PROTEIN_KINASE_ST"/>
    <property type="match status" value="1"/>
</dbReference>
<dbReference type="InterPro" id="IPR050108">
    <property type="entry name" value="CDK"/>
</dbReference>
<comment type="catalytic activity">
    <reaction evidence="8">
        <text>L-threonyl-[protein] + ATP = O-phospho-L-threonyl-[protein] + ADP + H(+)</text>
        <dbReference type="Rhea" id="RHEA:46608"/>
        <dbReference type="Rhea" id="RHEA-COMP:11060"/>
        <dbReference type="Rhea" id="RHEA-COMP:11605"/>
        <dbReference type="ChEBI" id="CHEBI:15378"/>
        <dbReference type="ChEBI" id="CHEBI:30013"/>
        <dbReference type="ChEBI" id="CHEBI:30616"/>
        <dbReference type="ChEBI" id="CHEBI:61977"/>
        <dbReference type="ChEBI" id="CHEBI:456216"/>
        <dbReference type="EC" id="2.7.11.22"/>
    </reaction>
</comment>
<comment type="catalytic activity">
    <reaction evidence="9">
        <text>L-seryl-[protein] + ATP = O-phospho-L-seryl-[protein] + ADP + H(+)</text>
        <dbReference type="Rhea" id="RHEA:17989"/>
        <dbReference type="Rhea" id="RHEA-COMP:9863"/>
        <dbReference type="Rhea" id="RHEA-COMP:11604"/>
        <dbReference type="ChEBI" id="CHEBI:15378"/>
        <dbReference type="ChEBI" id="CHEBI:29999"/>
        <dbReference type="ChEBI" id="CHEBI:30616"/>
        <dbReference type="ChEBI" id="CHEBI:83421"/>
        <dbReference type="ChEBI" id="CHEBI:456216"/>
        <dbReference type="EC" id="2.7.11.22"/>
    </reaction>
</comment>
<evidence type="ECO:0000256" key="3">
    <source>
        <dbReference type="ARBA" id="ARBA00022527"/>
    </source>
</evidence>
<dbReference type="GO" id="GO:0005634">
    <property type="term" value="C:nucleus"/>
    <property type="evidence" value="ECO:0007669"/>
    <property type="project" value="TreeGrafter"/>
</dbReference>
<dbReference type="PANTHER" id="PTHR24056:SF171">
    <property type="entry name" value="CYCLIN-DEPENDENT KINASE 20"/>
    <property type="match status" value="1"/>
</dbReference>
<name>D2UYG8_NAEGR</name>
<dbReference type="EC" id="2.7.11.22" evidence="2"/>
<dbReference type="STRING" id="5762.D2UYG8"/>
<evidence type="ECO:0000256" key="10">
    <source>
        <dbReference type="PROSITE-ProRule" id="PRU10141"/>
    </source>
</evidence>
<evidence type="ECO:0000256" key="4">
    <source>
        <dbReference type="ARBA" id="ARBA00022679"/>
    </source>
</evidence>